<dbReference type="STRING" id="644352.J3NGP9"/>
<dbReference type="OrthoDB" id="5555533at2759"/>
<proteinExistence type="predicted"/>
<dbReference type="FunCoup" id="J3NGP9">
    <property type="interactions" value="5"/>
</dbReference>
<dbReference type="EMBL" id="GL385395">
    <property type="protein sequence ID" value="EJT80439.1"/>
    <property type="molecule type" value="Genomic_DNA"/>
</dbReference>
<dbReference type="AlphaFoldDB" id="J3NGP9"/>
<dbReference type="GO" id="GO:0005741">
    <property type="term" value="C:mitochondrial outer membrane"/>
    <property type="evidence" value="ECO:0007669"/>
    <property type="project" value="TreeGrafter"/>
</dbReference>
<reference evidence="2" key="3">
    <citation type="submission" date="2010-09" db="EMBL/GenBank/DDBJ databases">
        <title>Annotation of Gaeumannomyces graminis var. tritici R3-111a-1.</title>
        <authorList>
            <consortium name="The Broad Institute Genome Sequencing Platform"/>
            <person name="Ma L.-J."/>
            <person name="Dead R."/>
            <person name="Young S.K."/>
            <person name="Zeng Q."/>
            <person name="Gargeya S."/>
            <person name="Fitzgerald M."/>
            <person name="Haas B."/>
            <person name="Abouelleil A."/>
            <person name="Alvarado L."/>
            <person name="Arachchi H.M."/>
            <person name="Berlin A."/>
            <person name="Brown A."/>
            <person name="Chapman S.B."/>
            <person name="Chen Z."/>
            <person name="Dunbar C."/>
            <person name="Freedman E."/>
            <person name="Gearin G."/>
            <person name="Gellesch M."/>
            <person name="Goldberg J."/>
            <person name="Griggs A."/>
            <person name="Gujja S."/>
            <person name="Heiman D."/>
            <person name="Howarth C."/>
            <person name="Larson L."/>
            <person name="Lui A."/>
            <person name="MacDonald P.J.P."/>
            <person name="Mehta T."/>
            <person name="Montmayeur A."/>
            <person name="Murphy C."/>
            <person name="Neiman D."/>
            <person name="Pearson M."/>
            <person name="Priest M."/>
            <person name="Roberts A."/>
            <person name="Saif S."/>
            <person name="Shea T."/>
            <person name="Shenoy N."/>
            <person name="Sisk P."/>
            <person name="Stolte C."/>
            <person name="Sykes S."/>
            <person name="Yandava C."/>
            <person name="Wortman J."/>
            <person name="Nusbaum C."/>
            <person name="Birren B."/>
        </authorList>
    </citation>
    <scope>NUCLEOTIDE SEQUENCE</scope>
    <source>
        <strain evidence="2">R3-111a-1</strain>
    </source>
</reference>
<organism evidence="2">
    <name type="scientific">Gaeumannomyces tritici (strain R3-111a-1)</name>
    <name type="common">Wheat and barley take-all root rot fungus</name>
    <name type="synonym">Gaeumannomyces graminis var. tritici</name>
    <dbReference type="NCBI Taxonomy" id="644352"/>
    <lineage>
        <taxon>Eukaryota</taxon>
        <taxon>Fungi</taxon>
        <taxon>Dikarya</taxon>
        <taxon>Ascomycota</taxon>
        <taxon>Pezizomycotina</taxon>
        <taxon>Sordariomycetes</taxon>
        <taxon>Sordariomycetidae</taxon>
        <taxon>Magnaporthales</taxon>
        <taxon>Magnaporthaceae</taxon>
        <taxon>Gaeumannomyces</taxon>
    </lineage>
</organism>
<evidence type="ECO:0000256" key="1">
    <source>
        <dbReference type="SAM" id="MobiDB-lite"/>
    </source>
</evidence>
<dbReference type="GeneID" id="20340896"/>
<reference evidence="3" key="4">
    <citation type="journal article" date="2015" name="G3 (Bethesda)">
        <title>Genome sequences of three phytopathogenic species of the Magnaporthaceae family of fungi.</title>
        <authorList>
            <person name="Okagaki L.H."/>
            <person name="Nunes C.C."/>
            <person name="Sailsbery J."/>
            <person name="Clay B."/>
            <person name="Brown D."/>
            <person name="John T."/>
            <person name="Oh Y."/>
            <person name="Young N."/>
            <person name="Fitzgerald M."/>
            <person name="Haas B.J."/>
            <person name="Zeng Q."/>
            <person name="Young S."/>
            <person name="Adiconis X."/>
            <person name="Fan L."/>
            <person name="Levin J.Z."/>
            <person name="Mitchell T.K."/>
            <person name="Okubara P.A."/>
            <person name="Farman M.L."/>
            <person name="Kohn L.M."/>
            <person name="Birren B."/>
            <person name="Ma L.-J."/>
            <person name="Dean R.A."/>
        </authorList>
    </citation>
    <scope>NUCLEOTIDE SEQUENCE</scope>
    <source>
        <strain evidence="3">R3-111a-1</strain>
    </source>
</reference>
<dbReference type="Proteomes" id="UP000006039">
    <property type="component" value="Unassembled WGS sequence"/>
</dbReference>
<feature type="region of interest" description="Disordered" evidence="1">
    <location>
        <begin position="1"/>
        <end position="25"/>
    </location>
</feature>
<dbReference type="GO" id="GO:0045040">
    <property type="term" value="P:protein insertion into mitochondrial outer membrane"/>
    <property type="evidence" value="ECO:0007669"/>
    <property type="project" value="InterPro"/>
</dbReference>
<dbReference type="VEuPathDB" id="FungiDB:GGTG_00438"/>
<evidence type="ECO:0000313" key="2">
    <source>
        <dbReference type="EMBL" id="EJT80439.1"/>
    </source>
</evidence>
<dbReference type="InterPro" id="IPR037652">
    <property type="entry name" value="Mim2"/>
</dbReference>
<reference evidence="2" key="2">
    <citation type="submission" date="2010-07" db="EMBL/GenBank/DDBJ databases">
        <authorList>
            <consortium name="The Broad Institute Genome Sequencing Platform"/>
            <consortium name="Broad Institute Genome Sequencing Center for Infectious Disease"/>
            <person name="Ma L.-J."/>
            <person name="Dead R."/>
            <person name="Young S."/>
            <person name="Zeng Q."/>
            <person name="Koehrsen M."/>
            <person name="Alvarado L."/>
            <person name="Berlin A."/>
            <person name="Chapman S.B."/>
            <person name="Chen Z."/>
            <person name="Freedman E."/>
            <person name="Gellesch M."/>
            <person name="Goldberg J."/>
            <person name="Griggs A."/>
            <person name="Gujja S."/>
            <person name="Heilman E.R."/>
            <person name="Heiman D."/>
            <person name="Hepburn T."/>
            <person name="Howarth C."/>
            <person name="Jen D."/>
            <person name="Larson L."/>
            <person name="Mehta T."/>
            <person name="Neiman D."/>
            <person name="Pearson M."/>
            <person name="Roberts A."/>
            <person name="Saif S."/>
            <person name="Shea T."/>
            <person name="Shenoy N."/>
            <person name="Sisk P."/>
            <person name="Stolte C."/>
            <person name="Sykes S."/>
            <person name="Walk T."/>
            <person name="White J."/>
            <person name="Yandava C."/>
            <person name="Haas B."/>
            <person name="Nusbaum C."/>
            <person name="Birren B."/>
        </authorList>
    </citation>
    <scope>NUCLEOTIDE SEQUENCE</scope>
    <source>
        <strain evidence="2">R3-111a-1</strain>
    </source>
</reference>
<accession>J3NGP9</accession>
<evidence type="ECO:0000313" key="3">
    <source>
        <dbReference type="EnsemblFungi" id="EJT80439"/>
    </source>
</evidence>
<dbReference type="RefSeq" id="XP_009216448.1">
    <property type="nucleotide sequence ID" value="XM_009218184.1"/>
</dbReference>
<sequence length="108" mass="12183">MSASDSFVLHDDLPSSDNDDLDSLPSISTELLSSEADSDAQREWEASLEQLQLMLTMVLIPFAGKYFGRKFAYWSWARYMEWAHNVEIRWSNKKAFEAAGVAEAASSL</sequence>
<reference evidence="3" key="5">
    <citation type="submission" date="2018-04" db="UniProtKB">
        <authorList>
            <consortium name="EnsemblFungi"/>
        </authorList>
    </citation>
    <scope>IDENTIFICATION</scope>
    <source>
        <strain evidence="3">R3-111a-1</strain>
    </source>
</reference>
<dbReference type="PANTHER" id="PTHR28230:SF1">
    <property type="entry name" value="MITOCHONDRIAL IMPORT PROTEIN 2"/>
    <property type="match status" value="1"/>
</dbReference>
<protein>
    <submittedName>
        <fullName evidence="2 3">Uncharacterized protein</fullName>
    </submittedName>
</protein>
<dbReference type="Pfam" id="PF19117">
    <property type="entry name" value="Mim2"/>
    <property type="match status" value="1"/>
</dbReference>
<dbReference type="HOGENOM" id="CLU_136313_0_0_1"/>
<name>J3NGP9_GAET3</name>
<dbReference type="eggNOG" id="ENOG502SBHE">
    <property type="taxonomic scope" value="Eukaryota"/>
</dbReference>
<dbReference type="GO" id="GO:0070096">
    <property type="term" value="P:mitochondrial outer membrane translocase complex assembly"/>
    <property type="evidence" value="ECO:0007669"/>
    <property type="project" value="InterPro"/>
</dbReference>
<evidence type="ECO:0000313" key="4">
    <source>
        <dbReference type="Proteomes" id="UP000006039"/>
    </source>
</evidence>
<reference evidence="4" key="1">
    <citation type="submission" date="2010-07" db="EMBL/GenBank/DDBJ databases">
        <title>The genome sequence of Gaeumannomyces graminis var. tritici strain R3-111a-1.</title>
        <authorList>
            <consortium name="The Broad Institute Genome Sequencing Platform"/>
            <person name="Ma L.-J."/>
            <person name="Dead R."/>
            <person name="Young S."/>
            <person name="Zeng Q."/>
            <person name="Koehrsen M."/>
            <person name="Alvarado L."/>
            <person name="Berlin A."/>
            <person name="Chapman S.B."/>
            <person name="Chen Z."/>
            <person name="Freedman E."/>
            <person name="Gellesch M."/>
            <person name="Goldberg J."/>
            <person name="Griggs A."/>
            <person name="Gujja S."/>
            <person name="Heilman E.R."/>
            <person name="Heiman D."/>
            <person name="Hepburn T."/>
            <person name="Howarth C."/>
            <person name="Jen D."/>
            <person name="Larson L."/>
            <person name="Mehta T."/>
            <person name="Neiman D."/>
            <person name="Pearson M."/>
            <person name="Roberts A."/>
            <person name="Saif S."/>
            <person name="Shea T."/>
            <person name="Shenoy N."/>
            <person name="Sisk P."/>
            <person name="Stolte C."/>
            <person name="Sykes S."/>
            <person name="Walk T."/>
            <person name="White J."/>
            <person name="Yandava C."/>
            <person name="Haas B."/>
            <person name="Nusbaum C."/>
            <person name="Birren B."/>
        </authorList>
    </citation>
    <scope>NUCLEOTIDE SEQUENCE [LARGE SCALE GENOMIC DNA]</scope>
    <source>
        <strain evidence="4">R3-111a-1</strain>
    </source>
</reference>
<dbReference type="PANTHER" id="PTHR28230">
    <property type="entry name" value="CHROMOSOME 1, WHOLE GENOME SHOTGUN SEQUENCE"/>
    <property type="match status" value="1"/>
</dbReference>
<dbReference type="EnsemblFungi" id="EJT80439">
    <property type="protein sequence ID" value="EJT80439"/>
    <property type="gene ID" value="GGTG_00438"/>
</dbReference>
<gene>
    <name evidence="3" type="primary">20340896</name>
    <name evidence="2" type="ORF">GGTG_00438</name>
</gene>
<keyword evidence="4" id="KW-1185">Reference proteome</keyword>